<comment type="caution">
    <text evidence="1">The sequence shown here is derived from an EMBL/GenBank/DDBJ whole genome shotgun (WGS) entry which is preliminary data.</text>
</comment>
<protein>
    <submittedName>
        <fullName evidence="1">DUF6023 family protein</fullName>
    </submittedName>
</protein>
<dbReference type="Pfam" id="PF19487">
    <property type="entry name" value="DUF6023"/>
    <property type="match status" value="1"/>
</dbReference>
<gene>
    <name evidence="1" type="ORF">ACFFIA_38435</name>
</gene>
<proteinExistence type="predicted"/>
<dbReference type="Proteomes" id="UP001589867">
    <property type="component" value="Unassembled WGS sequence"/>
</dbReference>
<dbReference type="InterPro" id="IPR046065">
    <property type="entry name" value="DUF6023"/>
</dbReference>
<dbReference type="RefSeq" id="WP_377261163.1">
    <property type="nucleotide sequence ID" value="NZ_JBHLUH010000084.1"/>
</dbReference>
<name>A0ABV6MFJ4_9ACTN</name>
<sequence>MDRTDGRLSLAVLSGAAAFVLTVGGAWWVTAAPERVTLEPLRPEPVPPAVVEPPERAGPESYLPEVPNTLERHVGRLDSGEGLHLFVESTEDQDYLLQYVCIGNGSLRLRVRDTTQGTEMYEVDCAPFGGGSGTIRFTAAEHRLAVDVTLREDEPVEVAMQVVALR</sequence>
<evidence type="ECO:0000313" key="1">
    <source>
        <dbReference type="EMBL" id="MFC0533501.1"/>
    </source>
</evidence>
<keyword evidence="2" id="KW-1185">Reference proteome</keyword>
<evidence type="ECO:0000313" key="2">
    <source>
        <dbReference type="Proteomes" id="UP001589867"/>
    </source>
</evidence>
<accession>A0ABV6MFJ4</accession>
<dbReference type="EMBL" id="JBHLUH010000084">
    <property type="protein sequence ID" value="MFC0533501.1"/>
    <property type="molecule type" value="Genomic_DNA"/>
</dbReference>
<organism evidence="1 2">
    <name type="scientific">Phytohabitans kaempferiae</name>
    <dbReference type="NCBI Taxonomy" id="1620943"/>
    <lineage>
        <taxon>Bacteria</taxon>
        <taxon>Bacillati</taxon>
        <taxon>Actinomycetota</taxon>
        <taxon>Actinomycetes</taxon>
        <taxon>Micromonosporales</taxon>
        <taxon>Micromonosporaceae</taxon>
    </lineage>
</organism>
<reference evidence="1 2" key="1">
    <citation type="submission" date="2024-09" db="EMBL/GenBank/DDBJ databases">
        <authorList>
            <person name="Sun Q."/>
            <person name="Mori K."/>
        </authorList>
    </citation>
    <scope>NUCLEOTIDE SEQUENCE [LARGE SCALE GENOMIC DNA]</scope>
    <source>
        <strain evidence="1 2">TBRC 3947</strain>
    </source>
</reference>